<evidence type="ECO:0000256" key="2">
    <source>
        <dbReference type="SAM" id="Phobius"/>
    </source>
</evidence>
<keyword evidence="4" id="KW-1185">Reference proteome</keyword>
<reference evidence="3 4" key="1">
    <citation type="submission" date="2015-12" db="EMBL/GenBank/DDBJ databases">
        <authorList>
            <person name="Shamseldin A."/>
            <person name="Moawad H."/>
            <person name="Abd El-Rahim W.M."/>
            <person name="Sadowsky M.J."/>
        </authorList>
    </citation>
    <scope>NUCLEOTIDE SEQUENCE [LARGE SCALE GENOMIC DNA]</scope>
    <source>
        <strain evidence="3 4">DG5B</strain>
    </source>
</reference>
<evidence type="ECO:0000256" key="1">
    <source>
        <dbReference type="SAM" id="MobiDB-lite"/>
    </source>
</evidence>
<name>A0A0U4BRE8_9BACT</name>
<dbReference type="RefSeq" id="WP_068195426.1">
    <property type="nucleotide sequence ID" value="NZ_CP013909.1"/>
</dbReference>
<keyword evidence="2" id="KW-0812">Transmembrane</keyword>
<feature type="compositionally biased region" description="Basic and acidic residues" evidence="1">
    <location>
        <begin position="89"/>
        <end position="105"/>
    </location>
</feature>
<feature type="region of interest" description="Disordered" evidence="1">
    <location>
        <begin position="62"/>
        <end position="145"/>
    </location>
</feature>
<dbReference type="Proteomes" id="UP000059542">
    <property type="component" value="Chromosome"/>
</dbReference>
<gene>
    <name evidence="3" type="ORF">AUC43_15135</name>
</gene>
<evidence type="ECO:0000313" key="3">
    <source>
        <dbReference type="EMBL" id="ALW86298.1"/>
    </source>
</evidence>
<organism evidence="3 4">
    <name type="scientific">Hymenobacter sedentarius</name>
    <dbReference type="NCBI Taxonomy" id="1411621"/>
    <lineage>
        <taxon>Bacteria</taxon>
        <taxon>Pseudomonadati</taxon>
        <taxon>Bacteroidota</taxon>
        <taxon>Cytophagia</taxon>
        <taxon>Cytophagales</taxon>
        <taxon>Hymenobacteraceae</taxon>
        <taxon>Hymenobacter</taxon>
    </lineage>
</organism>
<dbReference type="OrthoDB" id="885126at2"/>
<keyword evidence="2" id="KW-1133">Transmembrane helix</keyword>
<keyword evidence="2" id="KW-0472">Membrane</keyword>
<protein>
    <submittedName>
        <fullName evidence="3">Uncharacterized protein</fullName>
    </submittedName>
</protein>
<feature type="transmembrane region" description="Helical" evidence="2">
    <location>
        <begin position="6"/>
        <end position="23"/>
    </location>
</feature>
<dbReference type="AlphaFoldDB" id="A0A0U4BRE8"/>
<sequence length="184" mass="20429">MDKVVTLLWILFAIGAFVFRLIMKAQETSARESRERPTRPGGAVPELPTATFQEMLRQMQARNAAEPGSQPTPATPQPTVLRTPGGRLMPRELARPTRSQERTEIRPASLEAPATARPRNAPAPVARRSSSLPRASAQAPLEASRPTMVVLPEQPLNETVRQMLRQPDGVRTAFVLSEIFQRKY</sequence>
<proteinExistence type="predicted"/>
<dbReference type="KEGG" id="hyg:AUC43_15135"/>
<evidence type="ECO:0000313" key="4">
    <source>
        <dbReference type="Proteomes" id="UP000059542"/>
    </source>
</evidence>
<dbReference type="EMBL" id="CP013909">
    <property type="protein sequence ID" value="ALW86298.1"/>
    <property type="molecule type" value="Genomic_DNA"/>
</dbReference>
<feature type="compositionally biased region" description="Polar residues" evidence="1">
    <location>
        <begin position="69"/>
        <end position="80"/>
    </location>
</feature>
<accession>A0A0U4BRE8</accession>
<feature type="compositionally biased region" description="Low complexity" evidence="1">
    <location>
        <begin position="112"/>
        <end position="140"/>
    </location>
</feature>
<dbReference type="STRING" id="1411621.AUC43_15135"/>